<dbReference type="InterPro" id="IPR036890">
    <property type="entry name" value="HATPase_C_sf"/>
</dbReference>
<evidence type="ECO:0000313" key="9">
    <source>
        <dbReference type="EMBL" id="UVI38737.1"/>
    </source>
</evidence>
<proteinExistence type="predicted"/>
<feature type="transmembrane region" description="Helical" evidence="7">
    <location>
        <begin position="40"/>
        <end position="60"/>
    </location>
</feature>
<feature type="transmembrane region" description="Helical" evidence="7">
    <location>
        <begin position="262"/>
        <end position="280"/>
    </location>
</feature>
<evidence type="ECO:0000256" key="2">
    <source>
        <dbReference type="ARBA" id="ARBA00012438"/>
    </source>
</evidence>
<dbReference type="SUPFAM" id="SSF55874">
    <property type="entry name" value="ATPase domain of HSP90 chaperone/DNA topoisomerase II/histidine kinase"/>
    <property type="match status" value="1"/>
</dbReference>
<dbReference type="EC" id="2.7.13.3" evidence="2"/>
<dbReference type="InterPro" id="IPR014265">
    <property type="entry name" value="XrtA/PrsK"/>
</dbReference>
<accession>A0ABY5SW48</accession>
<evidence type="ECO:0000256" key="4">
    <source>
        <dbReference type="ARBA" id="ARBA00022741"/>
    </source>
</evidence>
<dbReference type="SMART" id="SM00387">
    <property type="entry name" value="HATPase_c"/>
    <property type="match status" value="1"/>
</dbReference>
<keyword evidence="5 9" id="KW-0418">Kinase</keyword>
<sequence length="706" mass="76697">MTGVSQMVASVLFGLAALSGGLSAVAVIRSRGGAYRPDRGAALAALILTAIWAGACAALGHGRPPVLLAEVIRNLAWIFLIYRLFANDGRSETVRAVRPLAVALGLVEALQIAFIAAGHGFETAEIAGLAAETSALLRVLVGIGALVLLHNLLAGAADSSRSMLAWITGGLALLWAFLVNRHMVAYLAGPMSPEMTGGTALVVAIAVPIIALGYARGGADLSLRTSRPVTFRLISLALIVIYLFAMVGLSSWLGWMSGDYSRIAQVGFLLAAGALSLLWLPSPKSRKWLQVTILKHFFRHRYDYRSEWIRFTKTIGCAPDETRPLSERAVQSLADITDSQSGLLLLPDGEDVFSLGADWRWSLPDLPNPAMSDELTRLLEREELILGFDEARRGIEHCGELPHLPDWLMAEKRAWAGVPLIHLGRLVGVVILARPLIPRDLDWEDFDILKVAGRQVASYLVEQSSQQALDEAARFDEFNRRMAFVMHDIKNVSSQSSLLLRNAEKHLDNPEFRKDMLITLRKSADKLEQMLARLGRYGTHTADDREVFDLASLARDVQMRFRAMHPIDFVEVGQCRVVGIREAFDQALSHLVQNAIDASDADAPVTIEVANGGLRGSIVVLDRGSGMSPPFVRNQLFKPFVSSKKGGFGIGACEARELVRAMGGRLEVDSREGIGTRFTASLPSADAAHLMSSSGTRCTSLENEAA</sequence>
<feature type="transmembrane region" description="Helical" evidence="7">
    <location>
        <begin position="236"/>
        <end position="256"/>
    </location>
</feature>
<dbReference type="GO" id="GO:0004673">
    <property type="term" value="F:protein histidine kinase activity"/>
    <property type="evidence" value="ECO:0007669"/>
    <property type="project" value="UniProtKB-EC"/>
</dbReference>
<evidence type="ECO:0000256" key="7">
    <source>
        <dbReference type="SAM" id="Phobius"/>
    </source>
</evidence>
<feature type="transmembrane region" description="Helical" evidence="7">
    <location>
        <begin position="163"/>
        <end position="183"/>
    </location>
</feature>
<dbReference type="NCBIfam" id="TIGR02916">
    <property type="entry name" value="PEP_his_kin"/>
    <property type="match status" value="1"/>
</dbReference>
<dbReference type="Proteomes" id="UP001065265">
    <property type="component" value="Chromosome"/>
</dbReference>
<keyword evidence="10" id="KW-1185">Reference proteome</keyword>
<keyword evidence="7" id="KW-0472">Membrane</keyword>
<protein>
    <recommendedName>
        <fullName evidence="2">histidine kinase</fullName>
        <ecNumber evidence="2">2.7.13.3</ecNumber>
    </recommendedName>
</protein>
<evidence type="ECO:0000256" key="6">
    <source>
        <dbReference type="ARBA" id="ARBA00022840"/>
    </source>
</evidence>
<dbReference type="InterPro" id="IPR050980">
    <property type="entry name" value="2C_sensor_his_kinase"/>
</dbReference>
<dbReference type="InterPro" id="IPR003594">
    <property type="entry name" value="HATPase_dom"/>
</dbReference>
<keyword evidence="7" id="KW-0812">Transmembrane</keyword>
<reference evidence="9" key="1">
    <citation type="submission" date="2022-02" db="EMBL/GenBank/DDBJ databases">
        <title>Qipengyuania spongiae sp. nov., isolated from marine sponge.</title>
        <authorList>
            <person name="Li Z."/>
            <person name="Zhang M."/>
        </authorList>
    </citation>
    <scope>NUCLEOTIDE SEQUENCE</scope>
    <source>
        <strain evidence="9">PHS-Z21</strain>
    </source>
</reference>
<evidence type="ECO:0000256" key="3">
    <source>
        <dbReference type="ARBA" id="ARBA00022679"/>
    </source>
</evidence>
<comment type="catalytic activity">
    <reaction evidence="1">
        <text>ATP + protein L-histidine = ADP + protein N-phospho-L-histidine.</text>
        <dbReference type="EC" id="2.7.13.3"/>
    </reaction>
</comment>
<dbReference type="InterPro" id="IPR004358">
    <property type="entry name" value="Sig_transdc_His_kin-like_C"/>
</dbReference>
<keyword evidence="7" id="KW-1133">Transmembrane helix</keyword>
<dbReference type="Pfam" id="PF01590">
    <property type="entry name" value="GAF"/>
    <property type="match status" value="1"/>
</dbReference>
<dbReference type="Gene3D" id="3.30.565.10">
    <property type="entry name" value="Histidine kinase-like ATPase, C-terminal domain"/>
    <property type="match status" value="1"/>
</dbReference>
<evidence type="ECO:0000313" key="10">
    <source>
        <dbReference type="Proteomes" id="UP001065265"/>
    </source>
</evidence>
<feature type="transmembrane region" description="Helical" evidence="7">
    <location>
        <begin position="136"/>
        <end position="156"/>
    </location>
</feature>
<keyword evidence="4" id="KW-0547">Nucleotide-binding</keyword>
<gene>
    <name evidence="9" type="primary">prsK</name>
    <name evidence="9" type="ORF">L1F33_10815</name>
</gene>
<keyword evidence="6" id="KW-0067">ATP-binding</keyword>
<evidence type="ECO:0000259" key="8">
    <source>
        <dbReference type="SMART" id="SM00387"/>
    </source>
</evidence>
<feature type="transmembrane region" description="Helical" evidence="7">
    <location>
        <begin position="97"/>
        <end position="116"/>
    </location>
</feature>
<dbReference type="Gene3D" id="3.30.450.40">
    <property type="match status" value="1"/>
</dbReference>
<evidence type="ECO:0000256" key="1">
    <source>
        <dbReference type="ARBA" id="ARBA00000085"/>
    </source>
</evidence>
<name>A0ABY5SW48_9SPHN</name>
<evidence type="ECO:0000256" key="5">
    <source>
        <dbReference type="ARBA" id="ARBA00022777"/>
    </source>
</evidence>
<dbReference type="SUPFAM" id="SSF55781">
    <property type="entry name" value="GAF domain-like"/>
    <property type="match status" value="1"/>
</dbReference>
<dbReference type="PANTHER" id="PTHR44936">
    <property type="entry name" value="SENSOR PROTEIN CREC"/>
    <property type="match status" value="1"/>
</dbReference>
<dbReference type="RefSeq" id="WP_265557915.1">
    <property type="nucleotide sequence ID" value="NZ_CP092471.1"/>
</dbReference>
<feature type="transmembrane region" description="Helical" evidence="7">
    <location>
        <begin position="66"/>
        <end position="85"/>
    </location>
</feature>
<dbReference type="InterPro" id="IPR003018">
    <property type="entry name" value="GAF"/>
</dbReference>
<dbReference type="InterPro" id="IPR029016">
    <property type="entry name" value="GAF-like_dom_sf"/>
</dbReference>
<organism evidence="9 10">
    <name type="scientific">Qipengyuania spongiae</name>
    <dbReference type="NCBI Taxonomy" id="2909673"/>
    <lineage>
        <taxon>Bacteria</taxon>
        <taxon>Pseudomonadati</taxon>
        <taxon>Pseudomonadota</taxon>
        <taxon>Alphaproteobacteria</taxon>
        <taxon>Sphingomonadales</taxon>
        <taxon>Erythrobacteraceae</taxon>
        <taxon>Qipengyuania</taxon>
    </lineage>
</organism>
<dbReference type="PANTHER" id="PTHR44936:SF10">
    <property type="entry name" value="SENSOR PROTEIN RSTB"/>
    <property type="match status" value="1"/>
</dbReference>
<keyword evidence="3 9" id="KW-0808">Transferase</keyword>
<dbReference type="EMBL" id="CP092471">
    <property type="protein sequence ID" value="UVI38737.1"/>
    <property type="molecule type" value="Genomic_DNA"/>
</dbReference>
<dbReference type="PRINTS" id="PR00344">
    <property type="entry name" value="BCTRLSENSOR"/>
</dbReference>
<feature type="transmembrane region" description="Helical" evidence="7">
    <location>
        <begin position="6"/>
        <end position="28"/>
    </location>
</feature>
<feature type="transmembrane region" description="Helical" evidence="7">
    <location>
        <begin position="195"/>
        <end position="215"/>
    </location>
</feature>
<feature type="domain" description="Histidine kinase/HSP90-like ATPase" evidence="8">
    <location>
        <begin position="579"/>
        <end position="686"/>
    </location>
</feature>
<dbReference type="Pfam" id="PF02518">
    <property type="entry name" value="HATPase_c"/>
    <property type="match status" value="1"/>
</dbReference>